<protein>
    <submittedName>
        <fullName evidence="2">Uncharacterized protein</fullName>
    </submittedName>
</protein>
<dbReference type="RefSeq" id="WP_070235474.1">
    <property type="nucleotide sequence ID" value="NZ_CP017478.1"/>
</dbReference>
<dbReference type="AlphaFoldDB" id="A0A1D8P488"/>
<evidence type="ECO:0000256" key="1">
    <source>
        <dbReference type="SAM" id="MobiDB-lite"/>
    </source>
</evidence>
<dbReference type="Proteomes" id="UP000176050">
    <property type="component" value="Chromosome"/>
</dbReference>
<keyword evidence="3" id="KW-1185">Reference proteome</keyword>
<evidence type="ECO:0000313" key="2">
    <source>
        <dbReference type="EMBL" id="AOW19346.1"/>
    </source>
</evidence>
<dbReference type="OrthoDB" id="1490934at2"/>
<name>A0A1D8P488_9FLAO</name>
<organism evidence="2 3">
    <name type="scientific">Urechidicola croceus</name>
    <dbReference type="NCBI Taxonomy" id="1850246"/>
    <lineage>
        <taxon>Bacteria</taxon>
        <taxon>Pseudomonadati</taxon>
        <taxon>Bacteroidota</taxon>
        <taxon>Flavobacteriia</taxon>
        <taxon>Flavobacteriales</taxon>
        <taxon>Flavobacteriaceae</taxon>
        <taxon>Urechidicola</taxon>
    </lineage>
</organism>
<dbReference type="EMBL" id="CP017478">
    <property type="protein sequence ID" value="AOW19346.1"/>
    <property type="molecule type" value="Genomic_DNA"/>
</dbReference>
<dbReference type="KEGG" id="lul:LPB138_01010"/>
<evidence type="ECO:0000313" key="3">
    <source>
        <dbReference type="Proteomes" id="UP000176050"/>
    </source>
</evidence>
<reference evidence="2 3" key="1">
    <citation type="submission" date="2016-10" db="EMBL/GenBank/DDBJ databases">
        <title>Lutibacter sp. LPB0138, isolated from marine gastropod.</title>
        <authorList>
            <person name="Kim E."/>
            <person name="Yi H."/>
        </authorList>
    </citation>
    <scope>NUCLEOTIDE SEQUENCE [LARGE SCALE GENOMIC DNA]</scope>
    <source>
        <strain evidence="2 3">LPB0138</strain>
    </source>
</reference>
<feature type="region of interest" description="Disordered" evidence="1">
    <location>
        <begin position="49"/>
        <end position="69"/>
    </location>
</feature>
<proteinExistence type="predicted"/>
<sequence length="340" mass="39394">MKYLRSLTKPPDSFGDTNKWADYIEVLCLTSMDKIISADDIYDKLYGDKSDDESSTSTIEYETEDGESDIEEYITETSSEKSDVRQSKINDVFEFLVSRDSLFEDNYPFKVSLGPRFIKLNDNLSFRQYSYLGLLISSNLDYFSYFKADLTTNFELNSLFVFKKLFPENAKIEYFGKGASRSKIFSANKLIDRIKQLSETLKFPLASIFDEAEIGQNNTGDGGLDLVGWFDIGDDNSGKIINFGQCACGKDWFDKQFDIHISKWKNYLHPIHPILTTLITPSSFRKYDGSWYNNMKIYDCLIIDRYRFLKSLRKRENSKVATVNMEMVEKIIEINLSHFN</sequence>
<accession>A0A1D8P488</accession>
<gene>
    <name evidence="2" type="ORF">LPB138_01010</name>
</gene>